<reference evidence="1" key="1">
    <citation type="submission" date="2023-10" db="EMBL/GenBank/DDBJ databases">
        <authorList>
            <person name="Chen Y."/>
            <person name="Shah S."/>
            <person name="Dougan E. K."/>
            <person name="Thang M."/>
            <person name="Chan C."/>
        </authorList>
    </citation>
    <scope>NUCLEOTIDE SEQUENCE [LARGE SCALE GENOMIC DNA]</scope>
</reference>
<proteinExistence type="predicted"/>
<dbReference type="Proteomes" id="UP001189429">
    <property type="component" value="Unassembled WGS sequence"/>
</dbReference>
<feature type="non-terminal residue" evidence="1">
    <location>
        <position position="1"/>
    </location>
</feature>
<comment type="caution">
    <text evidence="1">The sequence shown here is derived from an EMBL/GenBank/DDBJ whole genome shotgun (WGS) entry which is preliminary data.</text>
</comment>
<accession>A0ABN9RMH9</accession>
<evidence type="ECO:0000313" key="1">
    <source>
        <dbReference type="EMBL" id="CAK0820364.1"/>
    </source>
</evidence>
<evidence type="ECO:0000313" key="2">
    <source>
        <dbReference type="Proteomes" id="UP001189429"/>
    </source>
</evidence>
<keyword evidence="2" id="KW-1185">Reference proteome</keyword>
<sequence length="100" mass="10814">EEEELLLHLPAPLFPPFWLRGHRPSTGSVAGPAAMGASGAKEAPAALATPIVQPKNLRAKPADHLADCGCARPGPRISVWALVAWPGRRRHRSWARSEDR</sequence>
<name>A0ABN9RMH9_9DINO</name>
<dbReference type="EMBL" id="CAUYUJ010007335">
    <property type="protein sequence ID" value="CAK0820364.1"/>
    <property type="molecule type" value="Genomic_DNA"/>
</dbReference>
<organism evidence="1 2">
    <name type="scientific">Prorocentrum cordatum</name>
    <dbReference type="NCBI Taxonomy" id="2364126"/>
    <lineage>
        <taxon>Eukaryota</taxon>
        <taxon>Sar</taxon>
        <taxon>Alveolata</taxon>
        <taxon>Dinophyceae</taxon>
        <taxon>Prorocentrales</taxon>
        <taxon>Prorocentraceae</taxon>
        <taxon>Prorocentrum</taxon>
    </lineage>
</organism>
<protein>
    <submittedName>
        <fullName evidence="1">Uncharacterized protein</fullName>
    </submittedName>
</protein>
<gene>
    <name evidence="1" type="ORF">PCOR1329_LOCUS22069</name>
</gene>